<dbReference type="AlphaFoldDB" id="A0AAW1Y8T0"/>
<organism evidence="9 10">
    <name type="scientific">Rubus argutus</name>
    <name type="common">Southern blackberry</name>
    <dbReference type="NCBI Taxonomy" id="59490"/>
    <lineage>
        <taxon>Eukaryota</taxon>
        <taxon>Viridiplantae</taxon>
        <taxon>Streptophyta</taxon>
        <taxon>Embryophyta</taxon>
        <taxon>Tracheophyta</taxon>
        <taxon>Spermatophyta</taxon>
        <taxon>Magnoliopsida</taxon>
        <taxon>eudicotyledons</taxon>
        <taxon>Gunneridae</taxon>
        <taxon>Pentapetalae</taxon>
        <taxon>rosids</taxon>
        <taxon>fabids</taxon>
        <taxon>Rosales</taxon>
        <taxon>Rosaceae</taxon>
        <taxon>Rosoideae</taxon>
        <taxon>Rosoideae incertae sedis</taxon>
        <taxon>Rubus</taxon>
    </lineage>
</organism>
<reference evidence="9 10" key="1">
    <citation type="journal article" date="2023" name="G3 (Bethesda)">
        <title>A chromosome-length genome assembly and annotation of blackberry (Rubus argutus, cv. 'Hillquist').</title>
        <authorList>
            <person name="Bruna T."/>
            <person name="Aryal R."/>
            <person name="Dudchenko O."/>
            <person name="Sargent D.J."/>
            <person name="Mead D."/>
            <person name="Buti M."/>
            <person name="Cavallini A."/>
            <person name="Hytonen T."/>
            <person name="Andres J."/>
            <person name="Pham M."/>
            <person name="Weisz D."/>
            <person name="Mascagni F."/>
            <person name="Usai G."/>
            <person name="Natali L."/>
            <person name="Bassil N."/>
            <person name="Fernandez G.E."/>
            <person name="Lomsadze A."/>
            <person name="Armour M."/>
            <person name="Olukolu B."/>
            <person name="Poorten T."/>
            <person name="Britton C."/>
            <person name="Davik J."/>
            <person name="Ashrafi H."/>
            <person name="Aiden E.L."/>
            <person name="Borodovsky M."/>
            <person name="Worthington M."/>
        </authorList>
    </citation>
    <scope>NUCLEOTIDE SEQUENCE [LARGE SCALE GENOMIC DNA]</scope>
    <source>
        <strain evidence="9">PI 553951</strain>
    </source>
</reference>
<sequence>MHSAFPADEIADISDTFWASTPSLPMNRSDSEWAFEQFLEEVVSAPPAAALANADQLTVSSVASAHSSTSKREEADEEVVEIKKPDRHQPPQHLNCPLPPPPSTAPIDQFDQYRELLKNKLDLACAAVALTRASSLKPVESSNVAQTQSPLPQPSQLTSGLHKAGGSGLAQNEGDTSPLGIPALPAIQRKSVVQSKQTTSGSSKDDSDDDDLEGDIEITENMDPADVKRARRMLSNRESARRSRRRKQAQMTDLETQAGQLRSENSALLKQLTDVNQKYDNSVVDRRILEANIETLRAKVKMAEESVKRKTGINPLLLAMSNVVPRASMASLSNPMDASANASVPMQPTSNHLFHPVVPSINTPPHHQRLDTSFPGNPSIPLVGNQQSTVGQPIVRGSNMTEVSSAQHTASIDHIQQQQLRPGVNPCEALPGWNPHIPHTVPKNKK</sequence>
<dbReference type="GO" id="GO:0046983">
    <property type="term" value="F:protein dimerization activity"/>
    <property type="evidence" value="ECO:0007669"/>
    <property type="project" value="UniProtKB-ARBA"/>
</dbReference>
<dbReference type="GO" id="GO:0003700">
    <property type="term" value="F:DNA-binding transcription factor activity"/>
    <property type="evidence" value="ECO:0007669"/>
    <property type="project" value="InterPro"/>
</dbReference>
<comment type="similarity">
    <text evidence="2">Belongs to the bZIP family.</text>
</comment>
<feature type="compositionally biased region" description="Low complexity" evidence="7">
    <location>
        <begin position="191"/>
        <end position="202"/>
    </location>
</feature>
<keyword evidence="5" id="KW-0804">Transcription</keyword>
<evidence type="ECO:0000256" key="5">
    <source>
        <dbReference type="ARBA" id="ARBA00023163"/>
    </source>
</evidence>
<dbReference type="Gene3D" id="1.20.5.170">
    <property type="match status" value="1"/>
</dbReference>
<gene>
    <name evidence="9" type="ORF">M0R45_010727</name>
</gene>
<dbReference type="PROSITE" id="PS50217">
    <property type="entry name" value="BZIP"/>
    <property type="match status" value="1"/>
</dbReference>
<dbReference type="EMBL" id="JBEDUW010000002">
    <property type="protein sequence ID" value="KAK9945202.1"/>
    <property type="molecule type" value="Genomic_DNA"/>
</dbReference>
<keyword evidence="3" id="KW-0805">Transcription regulation</keyword>
<comment type="caution">
    <text evidence="9">The sequence shown here is derived from an EMBL/GenBank/DDBJ whole genome shotgun (WGS) entry which is preliminary data.</text>
</comment>
<dbReference type="InterPro" id="IPR004827">
    <property type="entry name" value="bZIP"/>
</dbReference>
<dbReference type="CDD" id="cd14702">
    <property type="entry name" value="bZIP_plant_GBF1"/>
    <property type="match status" value="1"/>
</dbReference>
<feature type="region of interest" description="Disordered" evidence="7">
    <location>
        <begin position="63"/>
        <end position="108"/>
    </location>
</feature>
<feature type="compositionally biased region" description="Basic and acidic residues" evidence="7">
    <location>
        <begin position="70"/>
        <end position="89"/>
    </location>
</feature>
<dbReference type="PANTHER" id="PTHR46408">
    <property type="entry name" value="BASIC LEUCINE ZIPPER 63"/>
    <property type="match status" value="1"/>
</dbReference>
<name>A0AAW1Y8T0_RUBAR</name>
<keyword evidence="4" id="KW-0238">DNA-binding</keyword>
<evidence type="ECO:0000256" key="6">
    <source>
        <dbReference type="ARBA" id="ARBA00023242"/>
    </source>
</evidence>
<dbReference type="GO" id="GO:0005634">
    <property type="term" value="C:nucleus"/>
    <property type="evidence" value="ECO:0007669"/>
    <property type="project" value="UniProtKB-SubCell"/>
</dbReference>
<evidence type="ECO:0000313" key="9">
    <source>
        <dbReference type="EMBL" id="KAK9945202.1"/>
    </source>
</evidence>
<evidence type="ECO:0000256" key="2">
    <source>
        <dbReference type="ARBA" id="ARBA00007163"/>
    </source>
</evidence>
<keyword evidence="6" id="KW-0539">Nucleus</keyword>
<dbReference type="GO" id="GO:0003677">
    <property type="term" value="F:DNA binding"/>
    <property type="evidence" value="ECO:0007669"/>
    <property type="project" value="UniProtKB-KW"/>
</dbReference>
<dbReference type="InterPro" id="IPR020983">
    <property type="entry name" value="Basic_leucine-zipper_C"/>
</dbReference>
<evidence type="ECO:0000256" key="4">
    <source>
        <dbReference type="ARBA" id="ARBA00023125"/>
    </source>
</evidence>
<feature type="compositionally biased region" description="Polar residues" evidence="7">
    <location>
        <begin position="249"/>
        <end position="259"/>
    </location>
</feature>
<feature type="compositionally biased region" description="Low complexity" evidence="7">
    <location>
        <begin position="146"/>
        <end position="159"/>
    </location>
</feature>
<dbReference type="InterPro" id="IPR046347">
    <property type="entry name" value="bZIP_sf"/>
</dbReference>
<dbReference type="PANTHER" id="PTHR46408:SF5">
    <property type="entry name" value="BASIC LEUCINE ZIPPER 10"/>
    <property type="match status" value="1"/>
</dbReference>
<feature type="region of interest" description="Disordered" evidence="7">
    <location>
        <begin position="136"/>
        <end position="259"/>
    </location>
</feature>
<evidence type="ECO:0000259" key="8">
    <source>
        <dbReference type="PROSITE" id="PS50217"/>
    </source>
</evidence>
<proteinExistence type="inferred from homology"/>
<dbReference type="Proteomes" id="UP001457282">
    <property type="component" value="Unassembled WGS sequence"/>
</dbReference>
<dbReference type="PROSITE" id="PS00036">
    <property type="entry name" value="BZIP_BASIC"/>
    <property type="match status" value="1"/>
</dbReference>
<dbReference type="Pfam" id="PF00170">
    <property type="entry name" value="bZIP_1"/>
    <property type="match status" value="1"/>
</dbReference>
<protein>
    <recommendedName>
        <fullName evidence="8">BZIP domain-containing protein</fullName>
    </recommendedName>
</protein>
<dbReference type="FunFam" id="1.20.5.170:FF:000020">
    <property type="entry name" value="BZIP transcription factor"/>
    <property type="match status" value="1"/>
</dbReference>
<evidence type="ECO:0000256" key="7">
    <source>
        <dbReference type="SAM" id="MobiDB-lite"/>
    </source>
</evidence>
<dbReference type="InterPro" id="IPR045314">
    <property type="entry name" value="bZIP_plant_GBF1"/>
</dbReference>
<accession>A0AAW1Y8T0</accession>
<feature type="domain" description="BZIP" evidence="8">
    <location>
        <begin position="226"/>
        <end position="280"/>
    </location>
</feature>
<feature type="compositionally biased region" description="Acidic residues" evidence="7">
    <location>
        <begin position="206"/>
        <end position="220"/>
    </location>
</feature>
<dbReference type="Pfam" id="PF12498">
    <property type="entry name" value="bZIP_C"/>
    <property type="match status" value="1"/>
</dbReference>
<keyword evidence="10" id="KW-1185">Reference proteome</keyword>
<comment type="subcellular location">
    <subcellularLocation>
        <location evidence="1">Nucleus</location>
    </subcellularLocation>
</comment>
<evidence type="ECO:0000313" key="10">
    <source>
        <dbReference type="Proteomes" id="UP001457282"/>
    </source>
</evidence>
<dbReference type="SUPFAM" id="SSF57959">
    <property type="entry name" value="Leucine zipper domain"/>
    <property type="match status" value="1"/>
</dbReference>
<evidence type="ECO:0000256" key="3">
    <source>
        <dbReference type="ARBA" id="ARBA00023015"/>
    </source>
</evidence>
<dbReference type="SMART" id="SM00338">
    <property type="entry name" value="BRLZ"/>
    <property type="match status" value="1"/>
</dbReference>
<evidence type="ECO:0000256" key="1">
    <source>
        <dbReference type="ARBA" id="ARBA00004123"/>
    </source>
</evidence>